<dbReference type="PROSITE" id="PS50262">
    <property type="entry name" value="G_PROTEIN_RECEP_F1_2"/>
    <property type="match status" value="1"/>
</dbReference>
<evidence type="ECO:0000256" key="6">
    <source>
        <dbReference type="ARBA" id="ARBA00022989"/>
    </source>
</evidence>
<dbReference type="PANTHER" id="PTHR11866:SF16">
    <property type="entry name" value="PROSTAGLANDIN E2 RECEPTOR EP4 SUBTYPE-LIKE PROTEIN"/>
    <property type="match status" value="1"/>
</dbReference>
<dbReference type="InterPro" id="IPR008365">
    <property type="entry name" value="Prostanoid_rcpt"/>
</dbReference>
<evidence type="ECO:0000256" key="2">
    <source>
        <dbReference type="ARBA" id="ARBA00017628"/>
    </source>
</evidence>
<evidence type="ECO:0000256" key="8">
    <source>
        <dbReference type="ARBA" id="ARBA00023136"/>
    </source>
</evidence>
<keyword evidence="10 14" id="KW-0675">Receptor</keyword>
<feature type="domain" description="G-protein coupled receptors family 1 profile" evidence="16">
    <location>
        <begin position="55"/>
        <end position="321"/>
    </location>
</feature>
<comment type="caution">
    <text evidence="17">The sequence shown here is derived from an EMBL/GenBank/DDBJ whole genome shotgun (WGS) entry which is preliminary data.</text>
</comment>
<dbReference type="PRINTS" id="PR00586">
    <property type="entry name" value="PRSTNOIDEP4R"/>
</dbReference>
<dbReference type="InterPro" id="IPR000276">
    <property type="entry name" value="GPCR_Rhodpsn"/>
</dbReference>
<dbReference type="GO" id="GO:0007189">
    <property type="term" value="P:adenylate cyclase-activating G protein-coupled receptor signaling pathway"/>
    <property type="evidence" value="ECO:0007669"/>
    <property type="project" value="TreeGrafter"/>
</dbReference>
<evidence type="ECO:0000256" key="3">
    <source>
        <dbReference type="ARBA" id="ARBA00022475"/>
    </source>
</evidence>
<dbReference type="PROSITE" id="PS00237">
    <property type="entry name" value="G_PROTEIN_RECEP_F1_1"/>
    <property type="match status" value="1"/>
</dbReference>
<dbReference type="AlphaFoldDB" id="A0AAN8JLG5"/>
<dbReference type="PRINTS" id="PR00237">
    <property type="entry name" value="GPCRRHODOPSN"/>
</dbReference>
<reference evidence="17 18" key="1">
    <citation type="submission" date="2024-01" db="EMBL/GenBank/DDBJ databases">
        <title>The genome of the rayed Mediterranean limpet Patella caerulea (Linnaeus, 1758).</title>
        <authorList>
            <person name="Anh-Thu Weber A."/>
            <person name="Halstead-Nussloch G."/>
        </authorList>
    </citation>
    <scope>NUCLEOTIDE SEQUENCE [LARGE SCALE GENOMIC DNA]</scope>
    <source>
        <strain evidence="17">AATW-2023a</strain>
        <tissue evidence="17">Whole specimen</tissue>
    </source>
</reference>
<keyword evidence="8 15" id="KW-0472">Membrane</keyword>
<dbReference type="GO" id="GO:0007204">
    <property type="term" value="P:positive regulation of cytosolic calcium ion concentration"/>
    <property type="evidence" value="ECO:0007669"/>
    <property type="project" value="TreeGrafter"/>
</dbReference>
<evidence type="ECO:0000256" key="11">
    <source>
        <dbReference type="ARBA" id="ARBA00023180"/>
    </source>
</evidence>
<dbReference type="InterPro" id="IPR017452">
    <property type="entry name" value="GPCR_Rhodpsn_7TM"/>
</dbReference>
<evidence type="ECO:0000313" key="17">
    <source>
        <dbReference type="EMBL" id="KAK6180062.1"/>
    </source>
</evidence>
<dbReference type="FunFam" id="1.20.1070.10:FF:000163">
    <property type="entry name" value="Thromboxane A2 receptor"/>
    <property type="match status" value="1"/>
</dbReference>
<evidence type="ECO:0000259" key="16">
    <source>
        <dbReference type="PROSITE" id="PS50262"/>
    </source>
</evidence>
<proteinExistence type="inferred from homology"/>
<keyword evidence="11" id="KW-0325">Glycoprotein</keyword>
<dbReference type="InterPro" id="IPR001758">
    <property type="entry name" value="Prost_EP4_rcpt"/>
</dbReference>
<gene>
    <name evidence="17" type="ORF">SNE40_012278</name>
</gene>
<dbReference type="Gene3D" id="1.20.1070.10">
    <property type="entry name" value="Rhodopsin 7-helix transmembrane proteins"/>
    <property type="match status" value="1"/>
</dbReference>
<dbReference type="CDD" id="cd14981">
    <property type="entry name" value="7tmA_Prostanoid_R"/>
    <property type="match status" value="1"/>
</dbReference>
<dbReference type="GO" id="GO:0004960">
    <property type="term" value="F:thromboxane receptor activity"/>
    <property type="evidence" value="ECO:0007669"/>
    <property type="project" value="UniProtKB-ARBA"/>
</dbReference>
<protein>
    <recommendedName>
        <fullName evidence="2">Thromboxane A2 receptor</fullName>
    </recommendedName>
    <alternativeName>
        <fullName evidence="13">Prostanoid TP receptor</fullName>
    </alternativeName>
</protein>
<evidence type="ECO:0000256" key="1">
    <source>
        <dbReference type="ARBA" id="ARBA00004651"/>
    </source>
</evidence>
<keyword evidence="12 14" id="KW-0807">Transducer</keyword>
<sequence length="436" mass="49189">MTYSTDNTTFPHLAEIHLASDVEVNSTGGEYVIDTNKRNHTVMVASIMFGSGVLGNMLALFVLATSAPEQRKTLFYKLVAGLAVTDLFGTCTTSPVVISVYVNNFKWLGGMAMCHYFSFMMIFANFTTMLIVCAMSIERYICVRHPYIYHTRLTATFAKTTLIGSWILSLLIACLPIVGLGENSFQYPRTWCFFNYTSRTPANMAFNYIYVILGLVTVSVTVICNGAVIYTLIRMTRKQNLLKTKNGDARKFRGNNKRYAEIQMVVLLIGITIVFTTSFCPLMIYVLVCQTSLVSFINVDQAGLLMVRFASFNPILDPWVYILFRREMVWKVINLIKCILRIEPKPVVVEGAMLKQQQDEEYTCLDFCWHCLSEPPPQRINAPFSQSRASQFNRSPSYIRRMSDSMYGNGSLAVNLLVQPSPSDAAMLKAVTQSKM</sequence>
<dbReference type="PANTHER" id="PTHR11866">
    <property type="entry name" value="G-PROTEIN COUPLED RECEPTOR FAMILY 1 MEMBER"/>
    <property type="match status" value="1"/>
</dbReference>
<keyword evidence="3" id="KW-1003">Cell membrane</keyword>
<dbReference type="GO" id="GO:0004957">
    <property type="term" value="F:prostaglandin E receptor activity"/>
    <property type="evidence" value="ECO:0007669"/>
    <property type="project" value="InterPro"/>
</dbReference>
<evidence type="ECO:0000256" key="12">
    <source>
        <dbReference type="ARBA" id="ARBA00023224"/>
    </source>
</evidence>
<evidence type="ECO:0000256" key="15">
    <source>
        <dbReference type="SAM" id="Phobius"/>
    </source>
</evidence>
<evidence type="ECO:0000256" key="10">
    <source>
        <dbReference type="ARBA" id="ARBA00023170"/>
    </source>
</evidence>
<evidence type="ECO:0000256" key="7">
    <source>
        <dbReference type="ARBA" id="ARBA00023040"/>
    </source>
</evidence>
<feature type="transmembrane region" description="Helical" evidence="15">
    <location>
        <begin position="116"/>
        <end position="137"/>
    </location>
</feature>
<accession>A0AAN8JLG5</accession>
<dbReference type="SUPFAM" id="SSF81321">
    <property type="entry name" value="Family A G protein-coupled receptor-like"/>
    <property type="match status" value="1"/>
</dbReference>
<organism evidence="17 18">
    <name type="scientific">Patella caerulea</name>
    <name type="common">Rayed Mediterranean limpet</name>
    <dbReference type="NCBI Taxonomy" id="87958"/>
    <lineage>
        <taxon>Eukaryota</taxon>
        <taxon>Metazoa</taxon>
        <taxon>Spiralia</taxon>
        <taxon>Lophotrochozoa</taxon>
        <taxon>Mollusca</taxon>
        <taxon>Gastropoda</taxon>
        <taxon>Patellogastropoda</taxon>
        <taxon>Patelloidea</taxon>
        <taxon>Patellidae</taxon>
        <taxon>Patella</taxon>
    </lineage>
</organism>
<evidence type="ECO:0000313" key="18">
    <source>
        <dbReference type="Proteomes" id="UP001347796"/>
    </source>
</evidence>
<name>A0AAN8JLG5_PATCE</name>
<dbReference type="PRINTS" id="PR01788">
    <property type="entry name" value="PROSTANOIDR"/>
</dbReference>
<evidence type="ECO:0000256" key="14">
    <source>
        <dbReference type="RuleBase" id="RU000688"/>
    </source>
</evidence>
<dbReference type="Proteomes" id="UP001347796">
    <property type="component" value="Unassembled WGS sequence"/>
</dbReference>
<dbReference type="Pfam" id="PF00001">
    <property type="entry name" value="7tm_1"/>
    <property type="match status" value="1"/>
</dbReference>
<feature type="transmembrane region" description="Helical" evidence="15">
    <location>
        <begin position="265"/>
        <end position="288"/>
    </location>
</feature>
<feature type="transmembrane region" description="Helical" evidence="15">
    <location>
        <begin position="42"/>
        <end position="63"/>
    </location>
</feature>
<evidence type="ECO:0000256" key="13">
    <source>
        <dbReference type="ARBA" id="ARBA00029815"/>
    </source>
</evidence>
<comment type="subcellular location">
    <subcellularLocation>
        <location evidence="1">Cell membrane</location>
        <topology evidence="1">Multi-pass membrane protein</topology>
    </subcellularLocation>
</comment>
<evidence type="ECO:0000256" key="9">
    <source>
        <dbReference type="ARBA" id="ARBA00023157"/>
    </source>
</evidence>
<dbReference type="EMBL" id="JAZGQO010000008">
    <property type="protein sequence ID" value="KAK6180062.1"/>
    <property type="molecule type" value="Genomic_DNA"/>
</dbReference>
<keyword evidence="7 14" id="KW-0297">G-protein coupled receptor</keyword>
<keyword evidence="5 14" id="KW-0812">Transmembrane</keyword>
<keyword evidence="9" id="KW-1015">Disulfide bond</keyword>
<keyword evidence="6 15" id="KW-1133">Transmembrane helix</keyword>
<evidence type="ECO:0000256" key="4">
    <source>
        <dbReference type="ARBA" id="ARBA00022553"/>
    </source>
</evidence>
<feature type="transmembrane region" description="Helical" evidence="15">
    <location>
        <begin position="208"/>
        <end position="233"/>
    </location>
</feature>
<feature type="transmembrane region" description="Helical" evidence="15">
    <location>
        <begin position="157"/>
        <end position="178"/>
    </location>
</feature>
<comment type="similarity">
    <text evidence="14">Belongs to the G-protein coupled receptor 1 family.</text>
</comment>
<keyword evidence="4" id="KW-0597">Phosphoprotein</keyword>
<dbReference type="GO" id="GO:0005886">
    <property type="term" value="C:plasma membrane"/>
    <property type="evidence" value="ECO:0007669"/>
    <property type="project" value="UniProtKB-SubCell"/>
</dbReference>
<evidence type="ECO:0000256" key="5">
    <source>
        <dbReference type="ARBA" id="ARBA00022692"/>
    </source>
</evidence>
<keyword evidence="18" id="KW-1185">Reference proteome</keyword>
<feature type="transmembrane region" description="Helical" evidence="15">
    <location>
        <begin position="75"/>
        <end position="96"/>
    </location>
</feature>